<dbReference type="Proteomes" id="UP000076584">
    <property type="component" value="Unassembled WGS sequence"/>
</dbReference>
<protein>
    <recommendedName>
        <fullName evidence="2">DUF7730 domain-containing protein</fullName>
    </recommendedName>
</protein>
<comment type="caution">
    <text evidence="3">The sequence shown here is derived from an EMBL/GenBank/DDBJ whole genome shotgun (WGS) entry which is preliminary data.</text>
</comment>
<dbReference type="Pfam" id="PF24864">
    <property type="entry name" value="DUF7730"/>
    <property type="match status" value="1"/>
</dbReference>
<dbReference type="InterPro" id="IPR056632">
    <property type="entry name" value="DUF7730"/>
</dbReference>
<dbReference type="PANTHER" id="PTHR38790:SF4">
    <property type="entry name" value="2EXR DOMAIN-CONTAINING PROTEIN"/>
    <property type="match status" value="1"/>
</dbReference>
<organism evidence="3 4">
    <name type="scientific">Colletotrichum incanum</name>
    <name type="common">Soybean anthracnose fungus</name>
    <dbReference type="NCBI Taxonomy" id="1573173"/>
    <lineage>
        <taxon>Eukaryota</taxon>
        <taxon>Fungi</taxon>
        <taxon>Dikarya</taxon>
        <taxon>Ascomycota</taxon>
        <taxon>Pezizomycotina</taxon>
        <taxon>Sordariomycetes</taxon>
        <taxon>Hypocreomycetidae</taxon>
        <taxon>Glomerellales</taxon>
        <taxon>Glomerellaceae</taxon>
        <taxon>Colletotrichum</taxon>
        <taxon>Colletotrichum spaethianum species complex</taxon>
    </lineage>
</organism>
<evidence type="ECO:0000256" key="1">
    <source>
        <dbReference type="SAM" id="MobiDB-lite"/>
    </source>
</evidence>
<feature type="region of interest" description="Disordered" evidence="1">
    <location>
        <begin position="11"/>
        <end position="61"/>
    </location>
</feature>
<reference evidence="3 4" key="1">
    <citation type="submission" date="2015-06" db="EMBL/GenBank/DDBJ databases">
        <title>Survival trade-offs in plant roots during colonization by closely related pathogenic and mutualistic fungi.</title>
        <authorList>
            <person name="Hacquard S."/>
            <person name="Kracher B."/>
            <person name="Hiruma K."/>
            <person name="Weinman A."/>
            <person name="Muench P."/>
            <person name="Garrido Oter R."/>
            <person name="Ver Loren van Themaat E."/>
            <person name="Dallerey J.-F."/>
            <person name="Damm U."/>
            <person name="Henrissat B."/>
            <person name="Lespinet O."/>
            <person name="Thon M."/>
            <person name="Kemen E."/>
            <person name="McHardy A.C."/>
            <person name="Schulze-Lefert P."/>
            <person name="O'Connell R.J."/>
        </authorList>
    </citation>
    <scope>NUCLEOTIDE SEQUENCE [LARGE SCALE GENOMIC DNA]</scope>
    <source>
        <strain evidence="3 4">MAFF 238704</strain>
    </source>
</reference>
<feature type="compositionally biased region" description="Low complexity" evidence="1">
    <location>
        <begin position="113"/>
        <end position="123"/>
    </location>
</feature>
<feature type="compositionally biased region" description="Basic and acidic residues" evidence="1">
    <location>
        <begin position="25"/>
        <end position="35"/>
    </location>
</feature>
<name>A0A167CLN8_COLIC</name>
<keyword evidence="4" id="KW-1185">Reference proteome</keyword>
<feature type="region of interest" description="Disordered" evidence="1">
    <location>
        <begin position="104"/>
        <end position="123"/>
    </location>
</feature>
<sequence length="464" mass="51834">MVGIKKWIKAKLDSNPKGSGRGRRMVHEQPTHEEPFPFLPAKRPRQLTPGPAHEDENETRDSQQLLRNYGLFGRAPAEVRRQILLKAFGGRTLHVDLSYGHPLARKPRISGTSESSSSPAAAAAAPSHRHCALGTALVPDTDRPQGWQWFSCVCHRRAGYSEIEMEQRYAVMEFSKSVEPCDDECLKGSESMCSCAGRPSSDGAACFVGAMGWLLACRQAYADGIGILYSTNTFHISSLELQLNLPRLLPRHHLESVTSLELLWKLNTIDTSKAPVKDHIKSLWDSVPNRQDLSDSPLHVFCATIPRTFPHVRRLYISFQSWLDPGFPRGGPDGDVISEVETIFLGPVENMLRACLRRPGQGPGHGNMELNVAIQRGAWRVLLAKYHKLLGAKLKLESVDELSRGRFWKALGSGTGCDAGPEENEDDEFGYWICGGWEDMRSFGNDYWTMTNWGDKWTGTKDTY</sequence>
<proteinExistence type="predicted"/>
<gene>
    <name evidence="3" type="ORF">CI238_10074</name>
</gene>
<dbReference type="EMBL" id="LFIW01001339">
    <property type="protein sequence ID" value="KZL82753.1"/>
    <property type="molecule type" value="Genomic_DNA"/>
</dbReference>
<evidence type="ECO:0000313" key="3">
    <source>
        <dbReference type="EMBL" id="KZL82753.1"/>
    </source>
</evidence>
<feature type="domain" description="DUF7730" evidence="2">
    <location>
        <begin position="181"/>
        <end position="270"/>
    </location>
</feature>
<dbReference type="AlphaFoldDB" id="A0A167CLN8"/>
<dbReference type="PANTHER" id="PTHR38790">
    <property type="entry name" value="2EXR DOMAIN-CONTAINING PROTEIN-RELATED"/>
    <property type="match status" value="1"/>
</dbReference>
<accession>A0A167CLN8</accession>
<evidence type="ECO:0000259" key="2">
    <source>
        <dbReference type="Pfam" id="PF24864"/>
    </source>
</evidence>
<evidence type="ECO:0000313" key="4">
    <source>
        <dbReference type="Proteomes" id="UP000076584"/>
    </source>
</evidence>
<dbReference type="STRING" id="1573173.A0A167CLN8"/>